<dbReference type="InterPro" id="IPR011707">
    <property type="entry name" value="Cu-oxidase-like_N"/>
</dbReference>
<dbReference type="InterPro" id="IPR008972">
    <property type="entry name" value="Cupredoxin"/>
</dbReference>
<evidence type="ECO:0000313" key="7">
    <source>
        <dbReference type="Proteomes" id="UP000000362"/>
    </source>
</evidence>
<gene>
    <name evidence="6" type="ordered locus">LEUM_A31</name>
</gene>
<dbReference type="CDD" id="cd13890">
    <property type="entry name" value="CuRO_3_CueO_FtsP"/>
    <property type="match status" value="1"/>
</dbReference>
<feature type="domain" description="Plastocyanin-like" evidence="5">
    <location>
        <begin position="59"/>
        <end position="173"/>
    </location>
</feature>
<dbReference type="Pfam" id="PF07732">
    <property type="entry name" value="Cu-oxidase_3"/>
    <property type="match status" value="1"/>
</dbReference>
<sequence>MEQSNKKYFFDEPAFDLHDGGYVPLIVNNAPEMPLNIPPILKADRESKNDIYYTVTAKSGKSQILPGEKTQAWGYNANFLGKTIIFHRGQKNHITLKNDLPELTTFHWHGADVSGPYVDGGCHAPVYPGEIKHINFTLNQPAATLWLHAHPCPSTAEQVWQGLATMVIVQDEHESQLSIPRNYGVDDIPIILQDRHFHKDNQFDYRADYDPDGVAGPTAVINGTVNPYFDVTTQKIRLRFLNGANRREWRLHFSDDLPFDQIAGDCSLLPKPIKLTGLMLSCAERAEVIIDFSQYHEGDEVTLYTDQVPLLKFRIHNFAKDTTKIPDHLINLKKPSVEPSLPIRHVVMQGMDESVAIDDKKFAMERIDAEQIVGEYQYWDVTNSNEKPGMVHPFHIHGTRFLVLTRNGKDPYPNENGFKDTIGVNPGETVRILVKFDLPGIYMYHCHILEHEDGGMMAQIEIVDPKKPHQKYQLMDMNTLMNALAEERGIELSNLWMAGMESYEKMGMKM</sequence>
<keyword evidence="6" id="KW-0614">Plasmid</keyword>
<keyword evidence="2" id="KW-0479">Metal-binding</keyword>
<dbReference type="InterPro" id="IPR045087">
    <property type="entry name" value="Cu-oxidase_fam"/>
</dbReference>
<organism evidence="6 7">
    <name type="scientific">Leuconostoc mesenteroides subsp. mesenteroides (strain ATCC 8293 / DSM 20343 / BCRC 11652 / CCM 1803 / JCM 6124 / NCDO 523 / NBRC 100496 / NCIMB 8023 / NCTC 12954 / NRRL B-1118 / 37Y)</name>
    <dbReference type="NCBI Taxonomy" id="203120"/>
    <lineage>
        <taxon>Bacteria</taxon>
        <taxon>Bacillati</taxon>
        <taxon>Bacillota</taxon>
        <taxon>Bacilli</taxon>
        <taxon>Lactobacillales</taxon>
        <taxon>Lactobacillaceae</taxon>
        <taxon>Leuconostoc</taxon>
    </lineage>
</organism>
<dbReference type="GO" id="GO:0005507">
    <property type="term" value="F:copper ion binding"/>
    <property type="evidence" value="ECO:0007669"/>
    <property type="project" value="InterPro"/>
</dbReference>
<feature type="domain" description="Plastocyanin-like" evidence="4">
    <location>
        <begin position="338"/>
        <end position="462"/>
    </location>
</feature>
<dbReference type="eggNOG" id="COG2132">
    <property type="taxonomic scope" value="Bacteria"/>
</dbReference>
<dbReference type="PANTHER" id="PTHR48267">
    <property type="entry name" value="CUPREDOXIN SUPERFAMILY PROTEIN"/>
    <property type="match status" value="1"/>
</dbReference>
<keyword evidence="7" id="KW-1185">Reference proteome</keyword>
<proteinExistence type="inferred from homology"/>
<evidence type="ECO:0000256" key="3">
    <source>
        <dbReference type="ARBA" id="ARBA00023002"/>
    </source>
</evidence>
<dbReference type="HOGENOM" id="CLU_009100_2_0_9"/>
<evidence type="ECO:0000256" key="1">
    <source>
        <dbReference type="ARBA" id="ARBA00010609"/>
    </source>
</evidence>
<dbReference type="InterPro" id="IPR033138">
    <property type="entry name" value="Cu_oxidase_CS"/>
</dbReference>
<reference evidence="6 7" key="1">
    <citation type="journal article" date="2006" name="Proc. Natl. Acad. Sci. U.S.A.">
        <title>Comparative genomics of the lactic acid bacteria.</title>
        <authorList>
            <person name="Makarova K."/>
            <person name="Slesarev A."/>
            <person name="Wolf Y."/>
            <person name="Sorokin A."/>
            <person name="Mirkin B."/>
            <person name="Koonin E."/>
            <person name="Pavlov A."/>
            <person name="Pavlova N."/>
            <person name="Karamychev V."/>
            <person name="Polouchine N."/>
            <person name="Shakhova V."/>
            <person name="Grigoriev I."/>
            <person name="Lou Y."/>
            <person name="Rohksar D."/>
            <person name="Lucas S."/>
            <person name="Huang K."/>
            <person name="Goodstein D.M."/>
            <person name="Hawkins T."/>
            <person name="Plengvidhya V."/>
            <person name="Welker D."/>
            <person name="Hughes J."/>
            <person name="Goh Y."/>
            <person name="Benson A."/>
            <person name="Baldwin K."/>
            <person name="Lee J.H."/>
            <person name="Diaz-Muniz I."/>
            <person name="Dosti B."/>
            <person name="Smeianov V."/>
            <person name="Wechter W."/>
            <person name="Barabote R."/>
            <person name="Lorca G."/>
            <person name="Altermann E."/>
            <person name="Barrangou R."/>
            <person name="Ganesan B."/>
            <person name="Xie Y."/>
            <person name="Rawsthorne H."/>
            <person name="Tamir D."/>
            <person name="Parker C."/>
            <person name="Breidt F."/>
            <person name="Broadbent J."/>
            <person name="Hutkins R."/>
            <person name="O'Sullivan D."/>
            <person name="Steele J."/>
            <person name="Unlu G."/>
            <person name="Saier M."/>
            <person name="Klaenhammer T."/>
            <person name="Richardson P."/>
            <person name="Kozyavkin S."/>
            <person name="Weimer B."/>
            <person name="Mills D."/>
        </authorList>
    </citation>
    <scope>NUCLEOTIDE SEQUENCE [LARGE SCALE GENOMIC DNA]</scope>
    <source>
        <strain evidence="7">ATCC 8293 / DSM 20343 / BCRC 11652 / CCM 1803 / JCM 6124 / NCDO 523 / NBRC 100496 / NCIMB 8023 / NCTC 12954 / NRRL B-1118 / 37Y</strain>
        <plasmid evidence="6">pLEUM1</plasmid>
    </source>
</reference>
<dbReference type="PANTHER" id="PTHR48267:SF1">
    <property type="entry name" value="BILIRUBIN OXIDASE"/>
    <property type="match status" value="1"/>
</dbReference>
<dbReference type="PROSITE" id="PS00079">
    <property type="entry name" value="MULTICOPPER_OXIDASE1"/>
    <property type="match status" value="1"/>
</dbReference>
<dbReference type="GO" id="GO:0016491">
    <property type="term" value="F:oxidoreductase activity"/>
    <property type="evidence" value="ECO:0007669"/>
    <property type="project" value="UniProtKB-KW"/>
</dbReference>
<dbReference type="SUPFAM" id="SSF49503">
    <property type="entry name" value="Cupredoxins"/>
    <property type="match status" value="2"/>
</dbReference>
<protein>
    <submittedName>
        <fullName evidence="6">Putative multicopper oxidase</fullName>
    </submittedName>
</protein>
<keyword evidence="3" id="KW-0560">Oxidoreductase</keyword>
<accession>Q03UE9</accession>
<evidence type="ECO:0000256" key="2">
    <source>
        <dbReference type="ARBA" id="ARBA00022723"/>
    </source>
</evidence>
<dbReference type="Pfam" id="PF07731">
    <property type="entry name" value="Cu-oxidase_2"/>
    <property type="match status" value="1"/>
</dbReference>
<dbReference type="EMBL" id="CP000415">
    <property type="protein sequence ID" value="ABJ63173.1"/>
    <property type="molecule type" value="Genomic_DNA"/>
</dbReference>
<dbReference type="InterPro" id="IPR011706">
    <property type="entry name" value="Cu-oxidase_C"/>
</dbReference>
<comment type="similarity">
    <text evidence="1">Belongs to the multicopper oxidase family.</text>
</comment>
<name>Q03UE9_LEUMM</name>
<evidence type="ECO:0000313" key="6">
    <source>
        <dbReference type="EMBL" id="ABJ63173.1"/>
    </source>
</evidence>
<dbReference type="Proteomes" id="UP000000362">
    <property type="component" value="Plasmid pLEUM1"/>
</dbReference>
<dbReference type="InterPro" id="IPR002355">
    <property type="entry name" value="Cu_oxidase_Cu_BS"/>
</dbReference>
<dbReference type="RefSeq" id="WP_010276660.1">
    <property type="nucleotide sequence ID" value="NC_008496.1"/>
</dbReference>
<geneLocation type="plasmid" evidence="6 7">
    <name>pLEUM1</name>
</geneLocation>
<evidence type="ECO:0000259" key="4">
    <source>
        <dbReference type="Pfam" id="PF07731"/>
    </source>
</evidence>
<dbReference type="EnsemblBacteria" id="ABJ63173">
    <property type="protein sequence ID" value="ABJ63173"/>
    <property type="gene ID" value="LEUM_A31"/>
</dbReference>
<dbReference type="GeneID" id="29575743"/>
<dbReference type="AlphaFoldDB" id="Q03UE9"/>
<dbReference type="CDD" id="cd13867">
    <property type="entry name" value="CuRO_2_CueO_FtsP"/>
    <property type="match status" value="1"/>
</dbReference>
<evidence type="ECO:0000259" key="5">
    <source>
        <dbReference type="Pfam" id="PF07732"/>
    </source>
</evidence>
<dbReference type="PROSITE" id="PS00080">
    <property type="entry name" value="MULTICOPPER_OXIDASE2"/>
    <property type="match status" value="1"/>
</dbReference>
<dbReference type="Gene3D" id="2.60.40.420">
    <property type="entry name" value="Cupredoxins - blue copper proteins"/>
    <property type="match status" value="3"/>
</dbReference>
<dbReference type="KEGG" id="lme:LEUM_A31"/>